<dbReference type="Gene3D" id="3.40.50.1820">
    <property type="entry name" value="alpha/beta hydrolase"/>
    <property type="match status" value="1"/>
</dbReference>
<dbReference type="AlphaFoldDB" id="K1TKB5"/>
<proteinExistence type="predicted"/>
<dbReference type="EMBL" id="AJWZ01006474">
    <property type="protein sequence ID" value="EKC59666.1"/>
    <property type="molecule type" value="Genomic_DNA"/>
</dbReference>
<keyword evidence="1" id="KW-0560">Oxidoreductase</keyword>
<protein>
    <submittedName>
        <fullName evidence="1">Monooxygenase, flavin-binding protein</fullName>
    </submittedName>
</protein>
<dbReference type="GO" id="GO:0004497">
    <property type="term" value="F:monooxygenase activity"/>
    <property type="evidence" value="ECO:0007669"/>
    <property type="project" value="UniProtKB-KW"/>
</dbReference>
<evidence type="ECO:0000313" key="1">
    <source>
        <dbReference type="EMBL" id="EKC59666.1"/>
    </source>
</evidence>
<keyword evidence="1" id="KW-0503">Monooxygenase</keyword>
<feature type="non-terminal residue" evidence="1">
    <location>
        <position position="125"/>
    </location>
</feature>
<comment type="caution">
    <text evidence="1">The sequence shown here is derived from an EMBL/GenBank/DDBJ whole genome shotgun (WGS) entry which is preliminary data.</text>
</comment>
<gene>
    <name evidence="1" type="ORF">OBE_09382</name>
</gene>
<organism evidence="1">
    <name type="scientific">human gut metagenome</name>
    <dbReference type="NCBI Taxonomy" id="408170"/>
    <lineage>
        <taxon>unclassified sequences</taxon>
        <taxon>metagenomes</taxon>
        <taxon>organismal metagenomes</taxon>
    </lineage>
</organism>
<name>K1TKB5_9ZZZZ</name>
<reference evidence="1" key="1">
    <citation type="journal article" date="2013" name="Environ. Microbiol.">
        <title>Microbiota from the distal guts of lean and obese adolescents exhibit partial functional redundancy besides clear differences in community structure.</title>
        <authorList>
            <person name="Ferrer M."/>
            <person name="Ruiz A."/>
            <person name="Lanza F."/>
            <person name="Haange S.B."/>
            <person name="Oberbach A."/>
            <person name="Till H."/>
            <person name="Bargiela R."/>
            <person name="Campoy C."/>
            <person name="Segura M.T."/>
            <person name="Richter M."/>
            <person name="von Bergen M."/>
            <person name="Seifert J."/>
            <person name="Suarez A."/>
        </authorList>
    </citation>
    <scope>NUCLEOTIDE SEQUENCE</scope>
</reference>
<sequence>MQEKKRIPLKRLHRLRNARKQAAETDDLTPMMKAIKAVHSVTSTGSTQPEDLERQRAAQELFGRLVTPNLLINTTPITVNNVSAEWVRMNQGHDRRHVVLYCHGGGYTCGQLGYARVLASKLALS</sequence>
<dbReference type="InterPro" id="IPR029058">
    <property type="entry name" value="AB_hydrolase_fold"/>
</dbReference>
<accession>K1TKB5</accession>